<sequence length="721" mass="82636">MKKGETNRHEKKDQISKIFCCIKFCYSVKARESNKTTDNVDECWDKKKVNKKDTFESHVNLKCNKSSLELNEENSNGIHNDFFHSDVIKDDKIDGSPPSFVASSLIHVWNDSIKLDEPNEVETFSPDSNKKNNIYDNKLEEINKNNNENNCNIKNVNVSKINSNESVDSYCTSDDDSGGFLGGLSLNSHEALNHIIRCFPFTSSKNNFNQKNKETKYSINNNNNINEKDKIVRTQSVNGGKKNRFINNFTSKKVDFNKSDNFNSHHNEKSWKGIKRHFSASFNQVLHRKDGNNSISRPSNLNLNGTNEIDESISAPVTPSINIMSNNTPAFLNFAKTKKNVSISRNNSKSNNTSNSALSKLCQDYCDSTMCTDMLHMVDSFSQLRENLIEISNNQNVAFIKSAKSFGQLFKSSLLKVSVDTMAITALPLDCWLKERLKSWVQLSGHEGTIIPASNHTLWKKQPTSNTIEAQAYQQIMNDPWLVGLTPKYYKEIFHKNESFIEIQDLLSQFSDTENRAIMDIKIGQRTFLESEVSNQKKRPDLYKKMVDIDPNEPTDEENNEGAITKLRYMQFRERESSTASLGFRIEAAKTSEGALKKNFKKIKTPEQIKETLLNFFEDYDTGKIRRQVLERLYEMRDKIEKSTFFKYHEVVGSSLLIVHDKNKAGVWMIDFAKSSQVDNSIPLDHRRPWEVGNHEDGYLVGIDNLIKIIESIDERNENIN</sequence>
<dbReference type="EC" id="2.7.-.-" evidence="4"/>
<dbReference type="GO" id="GO:0000828">
    <property type="term" value="F:inositol hexakisphosphate kinase activity"/>
    <property type="evidence" value="ECO:0007669"/>
    <property type="project" value="TreeGrafter"/>
</dbReference>
<dbReference type="GO" id="GO:0005634">
    <property type="term" value="C:nucleus"/>
    <property type="evidence" value="ECO:0007669"/>
    <property type="project" value="TreeGrafter"/>
</dbReference>
<dbReference type="PANTHER" id="PTHR12400:SF26">
    <property type="entry name" value="KINASE"/>
    <property type="match status" value="1"/>
</dbReference>
<dbReference type="InterPro" id="IPR005522">
    <property type="entry name" value="IPK"/>
</dbReference>
<dbReference type="GO" id="GO:0046854">
    <property type="term" value="P:phosphatidylinositol phosphate biosynthetic process"/>
    <property type="evidence" value="ECO:0007669"/>
    <property type="project" value="TreeGrafter"/>
</dbReference>
<dbReference type="Gene3D" id="3.30.470.160">
    <property type="entry name" value="Inositol polyphosphate kinase"/>
    <property type="match status" value="1"/>
</dbReference>
<dbReference type="SUPFAM" id="SSF56104">
    <property type="entry name" value="SAICAR synthase-like"/>
    <property type="match status" value="1"/>
</dbReference>
<protein>
    <recommendedName>
        <fullName evidence="4">Kinase</fullName>
        <ecNumber evidence="4">2.7.-.-</ecNumber>
    </recommendedName>
</protein>
<keyword evidence="5" id="KW-1185">Reference proteome</keyword>
<keyword evidence="2 4" id="KW-0808">Transferase</keyword>
<dbReference type="PANTHER" id="PTHR12400">
    <property type="entry name" value="INOSITOL POLYPHOSPHATE KINASE"/>
    <property type="match status" value="1"/>
</dbReference>
<dbReference type="AlphaFoldDB" id="A0AAF5D850"/>
<dbReference type="WBParaSite" id="TCONS_00008272.p1">
    <property type="protein sequence ID" value="TCONS_00008272.p1"/>
    <property type="gene ID" value="XLOC_006228"/>
</dbReference>
<keyword evidence="3 4" id="KW-0418">Kinase</keyword>
<name>A0AAF5D850_STRER</name>
<evidence type="ECO:0000256" key="3">
    <source>
        <dbReference type="ARBA" id="ARBA00022777"/>
    </source>
</evidence>
<evidence type="ECO:0000313" key="6">
    <source>
        <dbReference type="WBParaSite" id="TCONS_00008272.p1"/>
    </source>
</evidence>
<evidence type="ECO:0000256" key="1">
    <source>
        <dbReference type="ARBA" id="ARBA00007374"/>
    </source>
</evidence>
<evidence type="ECO:0000256" key="2">
    <source>
        <dbReference type="ARBA" id="ARBA00022679"/>
    </source>
</evidence>
<comment type="similarity">
    <text evidence="1 4">Belongs to the inositol phosphokinase (IPK) family.</text>
</comment>
<dbReference type="Pfam" id="PF03770">
    <property type="entry name" value="IPK"/>
    <property type="match status" value="1"/>
</dbReference>
<dbReference type="InterPro" id="IPR038286">
    <property type="entry name" value="IPK_sf"/>
</dbReference>
<dbReference type="Proteomes" id="UP000035681">
    <property type="component" value="Unplaced"/>
</dbReference>
<proteinExistence type="inferred from homology"/>
<dbReference type="GO" id="GO:0032958">
    <property type="term" value="P:inositol phosphate biosynthetic process"/>
    <property type="evidence" value="ECO:0007669"/>
    <property type="project" value="InterPro"/>
</dbReference>
<evidence type="ECO:0000313" key="5">
    <source>
        <dbReference type="Proteomes" id="UP000035681"/>
    </source>
</evidence>
<evidence type="ECO:0000256" key="4">
    <source>
        <dbReference type="RuleBase" id="RU363090"/>
    </source>
</evidence>
<accession>A0AAF5D850</accession>
<organism evidence="5 6">
    <name type="scientific">Strongyloides stercoralis</name>
    <name type="common">Threadworm</name>
    <dbReference type="NCBI Taxonomy" id="6248"/>
    <lineage>
        <taxon>Eukaryota</taxon>
        <taxon>Metazoa</taxon>
        <taxon>Ecdysozoa</taxon>
        <taxon>Nematoda</taxon>
        <taxon>Chromadorea</taxon>
        <taxon>Rhabditida</taxon>
        <taxon>Tylenchina</taxon>
        <taxon>Panagrolaimomorpha</taxon>
        <taxon>Strongyloidoidea</taxon>
        <taxon>Strongyloididae</taxon>
        <taxon>Strongyloides</taxon>
    </lineage>
</organism>
<dbReference type="GO" id="GO:0005737">
    <property type="term" value="C:cytoplasm"/>
    <property type="evidence" value="ECO:0007669"/>
    <property type="project" value="TreeGrafter"/>
</dbReference>
<reference evidence="6" key="1">
    <citation type="submission" date="2024-02" db="UniProtKB">
        <authorList>
            <consortium name="WormBaseParasite"/>
        </authorList>
    </citation>
    <scope>IDENTIFICATION</scope>
</reference>